<comment type="caution">
    <text evidence="2">The sequence shown here is derived from an EMBL/GenBank/DDBJ whole genome shotgun (WGS) entry which is preliminary data.</text>
</comment>
<reference evidence="2 3" key="1">
    <citation type="submission" date="2020-02" db="EMBL/GenBank/DDBJ databases">
        <title>Genome sequence of strain AETb3-4.</title>
        <authorList>
            <person name="Gao J."/>
            <person name="Zhang X."/>
        </authorList>
    </citation>
    <scope>NUCLEOTIDE SEQUENCE [LARGE SCALE GENOMIC DNA]</scope>
    <source>
        <strain evidence="2 3">AETb3-4</strain>
    </source>
</reference>
<dbReference type="RefSeq" id="WP_176634368.1">
    <property type="nucleotide sequence ID" value="NZ_JAAMFM010000007.1"/>
</dbReference>
<gene>
    <name evidence="2" type="ORF">G6034_06855</name>
</gene>
<dbReference type="AlphaFoldDB" id="A0A7Y7IG93"/>
<dbReference type="Proteomes" id="UP000543556">
    <property type="component" value="Unassembled WGS sequence"/>
</dbReference>
<protein>
    <submittedName>
        <fullName evidence="2">Uncharacterized protein</fullName>
    </submittedName>
</protein>
<name>A0A7Y7IG93_9MICC</name>
<evidence type="ECO:0000256" key="1">
    <source>
        <dbReference type="SAM" id="MobiDB-lite"/>
    </source>
</evidence>
<sequence>MSFESHSMTLKIWDHSTIEPTLDSAITHISSRANAPRERVRVTRSGPNLFTVSTSEESHTHSGI</sequence>
<dbReference type="EMBL" id="JAAMFM010000007">
    <property type="protein sequence ID" value="NVM94632.1"/>
    <property type="molecule type" value="Genomic_DNA"/>
</dbReference>
<keyword evidence="3" id="KW-1185">Reference proteome</keyword>
<accession>A0A7Y7IG93</accession>
<feature type="region of interest" description="Disordered" evidence="1">
    <location>
        <begin position="45"/>
        <end position="64"/>
    </location>
</feature>
<evidence type="ECO:0000313" key="2">
    <source>
        <dbReference type="EMBL" id="NVM94632.1"/>
    </source>
</evidence>
<organism evidence="2 3">
    <name type="scientific">Arthrobacter wenxiniae</name>
    <dbReference type="NCBI Taxonomy" id="2713570"/>
    <lineage>
        <taxon>Bacteria</taxon>
        <taxon>Bacillati</taxon>
        <taxon>Actinomycetota</taxon>
        <taxon>Actinomycetes</taxon>
        <taxon>Micrococcales</taxon>
        <taxon>Micrococcaceae</taxon>
        <taxon>Arthrobacter</taxon>
    </lineage>
</organism>
<evidence type="ECO:0000313" key="3">
    <source>
        <dbReference type="Proteomes" id="UP000543556"/>
    </source>
</evidence>
<proteinExistence type="predicted"/>